<sequence>MYFANKNYEFWLLILLYNIYIYIGKTITFNAIAHSYSEETEIYSLLVDEFNKYSKQNNLNINLKLNLLSVFNSSNNIKDYESTLEYIFKKDDTKYDIIFYDKIHSKKFGSYLLDLQDFIPEEIKEYDSKIYLSNLLL</sequence>
<dbReference type="AlphaFoldDB" id="A0A1Y2EP78"/>
<name>A0A1Y2EP78_9FUNG</name>
<evidence type="ECO:0000313" key="2">
    <source>
        <dbReference type="Proteomes" id="UP000193920"/>
    </source>
</evidence>
<evidence type="ECO:0000313" key="1">
    <source>
        <dbReference type="EMBL" id="ORY73349.1"/>
    </source>
</evidence>
<comment type="caution">
    <text evidence="1">The sequence shown here is derived from an EMBL/GenBank/DDBJ whole genome shotgun (WGS) entry which is preliminary data.</text>
</comment>
<dbReference type="EMBL" id="MCOG01000034">
    <property type="protein sequence ID" value="ORY73349.1"/>
    <property type="molecule type" value="Genomic_DNA"/>
</dbReference>
<dbReference type="Proteomes" id="UP000193920">
    <property type="component" value="Unassembled WGS sequence"/>
</dbReference>
<gene>
    <name evidence="1" type="ORF">LY90DRAFT_503208</name>
</gene>
<proteinExistence type="predicted"/>
<organism evidence="1 2">
    <name type="scientific">Neocallimastix californiae</name>
    <dbReference type="NCBI Taxonomy" id="1754190"/>
    <lineage>
        <taxon>Eukaryota</taxon>
        <taxon>Fungi</taxon>
        <taxon>Fungi incertae sedis</taxon>
        <taxon>Chytridiomycota</taxon>
        <taxon>Chytridiomycota incertae sedis</taxon>
        <taxon>Neocallimastigomycetes</taxon>
        <taxon>Neocallimastigales</taxon>
        <taxon>Neocallimastigaceae</taxon>
        <taxon>Neocallimastix</taxon>
    </lineage>
</organism>
<dbReference type="Gene3D" id="3.40.190.10">
    <property type="entry name" value="Periplasmic binding protein-like II"/>
    <property type="match status" value="1"/>
</dbReference>
<accession>A0A1Y2EP78</accession>
<reference evidence="1 2" key="1">
    <citation type="submission" date="2016-08" db="EMBL/GenBank/DDBJ databases">
        <title>A Parts List for Fungal Cellulosomes Revealed by Comparative Genomics.</title>
        <authorList>
            <consortium name="DOE Joint Genome Institute"/>
            <person name="Haitjema C.H."/>
            <person name="Gilmore S.P."/>
            <person name="Henske J.K."/>
            <person name="Solomon K.V."/>
            <person name="De Groot R."/>
            <person name="Kuo A."/>
            <person name="Mondo S.J."/>
            <person name="Salamov A.A."/>
            <person name="Labutti K."/>
            <person name="Zhao Z."/>
            <person name="Chiniquy J."/>
            <person name="Barry K."/>
            <person name="Brewer H.M."/>
            <person name="Purvine S.O."/>
            <person name="Wright A.T."/>
            <person name="Boxma B."/>
            <person name="Van Alen T."/>
            <person name="Hackstein J.H."/>
            <person name="Baker S.E."/>
            <person name="Grigoriev I.V."/>
            <person name="O'Malley M.A."/>
        </authorList>
    </citation>
    <scope>NUCLEOTIDE SEQUENCE [LARGE SCALE GENOMIC DNA]</scope>
    <source>
        <strain evidence="1 2">G1</strain>
    </source>
</reference>
<keyword evidence="2" id="KW-1185">Reference proteome</keyword>
<protein>
    <submittedName>
        <fullName evidence="1">Uncharacterized protein</fullName>
    </submittedName>
</protein>